<keyword evidence="3" id="KW-1185">Reference proteome</keyword>
<protein>
    <submittedName>
        <fullName evidence="2 4">Uncharacterized protein</fullName>
    </submittedName>
</protein>
<reference evidence="4" key="2">
    <citation type="submission" date="2020-04" db="EMBL/GenBank/DDBJ databases">
        <authorList>
            <consortium name="NCBI Genome Project"/>
        </authorList>
    </citation>
    <scope>NUCLEOTIDE SEQUENCE</scope>
    <source>
        <strain evidence="4">CBS 781.70</strain>
    </source>
</reference>
<dbReference type="EMBL" id="ML975157">
    <property type="protein sequence ID" value="KAF1812622.1"/>
    <property type="molecule type" value="Genomic_DNA"/>
</dbReference>
<feature type="compositionally biased region" description="Low complexity" evidence="1">
    <location>
        <begin position="232"/>
        <end position="245"/>
    </location>
</feature>
<proteinExistence type="predicted"/>
<name>A0A6G1G3R6_9PEZI</name>
<dbReference type="RefSeq" id="XP_033534253.1">
    <property type="nucleotide sequence ID" value="XM_033676368.1"/>
</dbReference>
<accession>A0A6G1G3R6</accession>
<dbReference type="AlphaFoldDB" id="A0A6G1G3R6"/>
<sequence>MAPPSPNLDSQGLLPTEVRRTESRSPARPATTSLPRCPRGEFSSRYDDWYILDSFPEFDVCPSCLDQIIDRTMPELCRYFKRAPRRPSGTATRCDFNNPWVRLAWLLTLQNSRPKIDLLDDVAHIYASGERCPGESEVSGSWYGLLDGDRLIGDFAVCPVDRKVLETLFPSLKGQFTRLSTSDPRRRRCATRVGSRWYAALLDAFVEMDSKAGSRSGKVDLKPLLELLRTTSASSTSSSSASSSTNHPPQTPDPSPKCARDTLVLNRHWHIIPSLPELTVCPTCYADVIRPALHSGSRLASSFTRTPLLLPDPSLSSSVFFRPPSSTQGASCQLYSPRMRRVWAKAVAGGDDFEYLARRARERRKVEAAVQGQHASLVRLMEQRGREAVSPRLAEERFEREWKEVLREWKEWE</sequence>
<evidence type="ECO:0000313" key="2">
    <source>
        <dbReference type="EMBL" id="KAF1812622.1"/>
    </source>
</evidence>
<dbReference type="Proteomes" id="UP000504638">
    <property type="component" value="Unplaced"/>
</dbReference>
<evidence type="ECO:0000313" key="3">
    <source>
        <dbReference type="Proteomes" id="UP000504638"/>
    </source>
</evidence>
<feature type="region of interest" description="Disordered" evidence="1">
    <location>
        <begin position="232"/>
        <end position="259"/>
    </location>
</feature>
<dbReference type="OrthoDB" id="5296at2759"/>
<reference evidence="4" key="3">
    <citation type="submission" date="2025-04" db="UniProtKB">
        <authorList>
            <consortium name="RefSeq"/>
        </authorList>
    </citation>
    <scope>IDENTIFICATION</scope>
    <source>
        <strain evidence="4">CBS 781.70</strain>
    </source>
</reference>
<evidence type="ECO:0000256" key="1">
    <source>
        <dbReference type="SAM" id="MobiDB-lite"/>
    </source>
</evidence>
<dbReference type="GeneID" id="54416938"/>
<feature type="region of interest" description="Disordered" evidence="1">
    <location>
        <begin position="1"/>
        <end position="36"/>
    </location>
</feature>
<evidence type="ECO:0000313" key="4">
    <source>
        <dbReference type="RefSeq" id="XP_033534253.1"/>
    </source>
</evidence>
<organism evidence="2">
    <name type="scientific">Eremomyces bilateralis CBS 781.70</name>
    <dbReference type="NCBI Taxonomy" id="1392243"/>
    <lineage>
        <taxon>Eukaryota</taxon>
        <taxon>Fungi</taxon>
        <taxon>Dikarya</taxon>
        <taxon>Ascomycota</taxon>
        <taxon>Pezizomycotina</taxon>
        <taxon>Dothideomycetes</taxon>
        <taxon>Dothideomycetes incertae sedis</taxon>
        <taxon>Eremomycetales</taxon>
        <taxon>Eremomycetaceae</taxon>
        <taxon>Eremomyces</taxon>
    </lineage>
</organism>
<gene>
    <name evidence="2 4" type="ORF">P152DRAFT_396641</name>
</gene>
<reference evidence="2 4" key="1">
    <citation type="submission" date="2020-01" db="EMBL/GenBank/DDBJ databases">
        <authorList>
            <consortium name="DOE Joint Genome Institute"/>
            <person name="Haridas S."/>
            <person name="Albert R."/>
            <person name="Binder M."/>
            <person name="Bloem J."/>
            <person name="Labutti K."/>
            <person name="Salamov A."/>
            <person name="Andreopoulos B."/>
            <person name="Baker S.E."/>
            <person name="Barry K."/>
            <person name="Bills G."/>
            <person name="Bluhm B.H."/>
            <person name="Cannon C."/>
            <person name="Castanera R."/>
            <person name="Culley D.E."/>
            <person name="Daum C."/>
            <person name="Ezra D."/>
            <person name="Gonzalez J.B."/>
            <person name="Henrissat B."/>
            <person name="Kuo A."/>
            <person name="Liang C."/>
            <person name="Lipzen A."/>
            <person name="Lutzoni F."/>
            <person name="Magnuson J."/>
            <person name="Mondo S."/>
            <person name="Nolan M."/>
            <person name="Ohm R."/>
            <person name="Pangilinan J."/>
            <person name="Park H.-J."/>
            <person name="Ramirez L."/>
            <person name="Alfaro M."/>
            <person name="Sun H."/>
            <person name="Tritt A."/>
            <person name="Yoshinaga Y."/>
            <person name="Zwiers L.-H."/>
            <person name="Turgeon B.G."/>
            <person name="Goodwin S.B."/>
            <person name="Spatafora J.W."/>
            <person name="Crous P.W."/>
            <person name="Grigoriev I.V."/>
        </authorList>
    </citation>
    <scope>NUCLEOTIDE SEQUENCE</scope>
    <source>
        <strain evidence="2 4">CBS 781.70</strain>
    </source>
</reference>